<evidence type="ECO:0000313" key="1">
    <source>
        <dbReference type="EMBL" id="GBO33161.1"/>
    </source>
</evidence>
<comment type="caution">
    <text evidence="1">The sequence shown here is derived from an EMBL/GenBank/DDBJ whole genome shotgun (WGS) entry which is preliminary data.</text>
</comment>
<accession>A0A4Y2W8D1</accession>
<organism evidence="1 2">
    <name type="scientific">Araneus ventricosus</name>
    <name type="common">Orbweaver spider</name>
    <name type="synonym">Epeira ventricosa</name>
    <dbReference type="NCBI Taxonomy" id="182803"/>
    <lineage>
        <taxon>Eukaryota</taxon>
        <taxon>Metazoa</taxon>
        <taxon>Ecdysozoa</taxon>
        <taxon>Arthropoda</taxon>
        <taxon>Chelicerata</taxon>
        <taxon>Arachnida</taxon>
        <taxon>Araneae</taxon>
        <taxon>Araneomorphae</taxon>
        <taxon>Entelegynae</taxon>
        <taxon>Araneoidea</taxon>
        <taxon>Araneidae</taxon>
        <taxon>Araneus</taxon>
    </lineage>
</organism>
<gene>
    <name evidence="1" type="ORF">AVEN_213635_1</name>
</gene>
<dbReference type="AlphaFoldDB" id="A0A4Y2W8D1"/>
<protein>
    <submittedName>
        <fullName evidence="1">Uncharacterized protein</fullName>
    </submittedName>
</protein>
<dbReference type="EMBL" id="BGPR01056681">
    <property type="protein sequence ID" value="GBO33161.1"/>
    <property type="molecule type" value="Genomic_DNA"/>
</dbReference>
<keyword evidence="2" id="KW-1185">Reference proteome</keyword>
<name>A0A4Y2W8D1_ARAVE</name>
<dbReference type="Proteomes" id="UP000499080">
    <property type="component" value="Unassembled WGS sequence"/>
</dbReference>
<reference evidence="1 2" key="1">
    <citation type="journal article" date="2019" name="Sci. Rep.">
        <title>Orb-weaving spider Araneus ventricosus genome elucidates the spidroin gene catalogue.</title>
        <authorList>
            <person name="Kono N."/>
            <person name="Nakamura H."/>
            <person name="Ohtoshi R."/>
            <person name="Moran D.A.P."/>
            <person name="Shinohara A."/>
            <person name="Yoshida Y."/>
            <person name="Fujiwara M."/>
            <person name="Mori M."/>
            <person name="Tomita M."/>
            <person name="Arakawa K."/>
        </authorList>
    </citation>
    <scope>NUCLEOTIDE SEQUENCE [LARGE SCALE GENOMIC DNA]</scope>
</reference>
<proteinExistence type="predicted"/>
<feature type="non-terminal residue" evidence="1">
    <location>
        <position position="1"/>
    </location>
</feature>
<evidence type="ECO:0000313" key="2">
    <source>
        <dbReference type="Proteomes" id="UP000499080"/>
    </source>
</evidence>
<sequence>YQFWWVIHGSNRANCKPITYGQSSLKGYCASSSPRLSNRPTPPCVFRLTLTSTPLQVVFAFVREGRSLPAGTYFTFMAQCSEWKTNNIGFPNFYPVYTNSHRNFALTKDFGARSAKWSGTA</sequence>